<organism evidence="1">
    <name type="scientific">marine sediment metagenome</name>
    <dbReference type="NCBI Taxonomy" id="412755"/>
    <lineage>
        <taxon>unclassified sequences</taxon>
        <taxon>metagenomes</taxon>
        <taxon>ecological metagenomes</taxon>
    </lineage>
</organism>
<reference evidence="1" key="1">
    <citation type="journal article" date="2014" name="Front. Microbiol.">
        <title>High frequency of phylogenetically diverse reductive dehalogenase-homologous genes in deep subseafloor sedimentary metagenomes.</title>
        <authorList>
            <person name="Kawai M."/>
            <person name="Futagami T."/>
            <person name="Toyoda A."/>
            <person name="Takaki Y."/>
            <person name="Nishi S."/>
            <person name="Hori S."/>
            <person name="Arai W."/>
            <person name="Tsubouchi T."/>
            <person name="Morono Y."/>
            <person name="Uchiyama I."/>
            <person name="Ito T."/>
            <person name="Fujiyama A."/>
            <person name="Inagaki F."/>
            <person name="Takami H."/>
        </authorList>
    </citation>
    <scope>NUCLEOTIDE SEQUENCE</scope>
    <source>
        <strain evidence="1">Expedition CK06-06</strain>
    </source>
</reference>
<sequence length="78" mass="8758">MTESKAVSVPDCIMGFKAGYPSFQCKDCSFWRNDRCDYEAIVAVEESIGQLGTVYPELSKPQLRVLARFAEFLKSNKG</sequence>
<protein>
    <submittedName>
        <fullName evidence="1">Uncharacterized protein</fullName>
    </submittedName>
</protein>
<gene>
    <name evidence="1" type="ORF">S06H3_40316</name>
</gene>
<proteinExistence type="predicted"/>
<evidence type="ECO:0000313" key="1">
    <source>
        <dbReference type="EMBL" id="GAI36510.1"/>
    </source>
</evidence>
<comment type="caution">
    <text evidence="1">The sequence shown here is derived from an EMBL/GenBank/DDBJ whole genome shotgun (WGS) entry which is preliminary data.</text>
</comment>
<accession>X1PBY1</accession>
<name>X1PBY1_9ZZZZ</name>
<dbReference type="AlphaFoldDB" id="X1PBY1"/>
<dbReference type="EMBL" id="BARV01024733">
    <property type="protein sequence ID" value="GAI36510.1"/>
    <property type="molecule type" value="Genomic_DNA"/>
</dbReference>